<dbReference type="EMBL" id="QJRX01000003">
    <property type="protein sequence ID" value="PYC27249.1"/>
    <property type="molecule type" value="Genomic_DNA"/>
</dbReference>
<organism evidence="3 4">
    <name type="scientific">Aquipseudomonas alcaligenes</name>
    <name type="common">Pseudomonas alcaligenes</name>
    <dbReference type="NCBI Taxonomy" id="43263"/>
    <lineage>
        <taxon>Bacteria</taxon>
        <taxon>Pseudomonadati</taxon>
        <taxon>Pseudomonadota</taxon>
        <taxon>Gammaproteobacteria</taxon>
        <taxon>Pseudomonadales</taxon>
        <taxon>Pseudomonadaceae</taxon>
        <taxon>Aquipseudomonas</taxon>
    </lineage>
</organism>
<sequence length="412" mass="46487">MSRPLKLALGGVLLIALVWLGLHALARLQPYEETIKHGPSPEARANDYLAAELFLRQQKIAATRAEGLEVLRDLPPAGHTLMLLAPRRNMTPRQAEQVLDWTARGGHLVFVAEELWDEEEERSGDLLLDALGVQQFSTYELDEEDDQESAAENEEAAEPTPESGAEATAAQDTEEDRYPELTKIYLENEEAPAYVEFDTEYHLFDAENRAYAWANSGDATHMLQLEHGKGLVTVLTDAWLWQNDRIGDHDNAWLLWYLTQDSVVTLIYNAQRDDLFSLLLKHYPAALAALALLIGLLLWHVGLRHGPLQGQPAPARRQLEEHLRAGADFLLRRAGQQHLLANLQRDIQRRARHRHPGFERLPVAEQWQVLGRLTRLPTAAISQAMRPLPAQRLSAADFTRQVANLQTLRNAL</sequence>
<feature type="region of interest" description="Disordered" evidence="1">
    <location>
        <begin position="140"/>
        <end position="177"/>
    </location>
</feature>
<evidence type="ECO:0000256" key="1">
    <source>
        <dbReference type="SAM" id="MobiDB-lite"/>
    </source>
</evidence>
<dbReference type="RefSeq" id="WP_110681551.1">
    <property type="nucleotide sequence ID" value="NZ_QJRX01000003.1"/>
</dbReference>
<reference evidence="3 4" key="1">
    <citation type="submission" date="2018-06" db="EMBL/GenBank/DDBJ databases">
        <title>Pseudomonas diversity within urban Lake Michigan freshwaters.</title>
        <authorList>
            <person name="Batrich M."/>
            <person name="Hatzopoulos T."/>
            <person name="Putonti C."/>
        </authorList>
    </citation>
    <scope>NUCLEOTIDE SEQUENCE [LARGE SCALE GENOMIC DNA]</scope>
    <source>
        <strain evidence="3 4">MB-090714</strain>
    </source>
</reference>
<evidence type="ECO:0000313" key="4">
    <source>
        <dbReference type="Proteomes" id="UP000248146"/>
    </source>
</evidence>
<dbReference type="InterPro" id="IPR025646">
    <property type="entry name" value="DUF4350"/>
</dbReference>
<dbReference type="Proteomes" id="UP000248146">
    <property type="component" value="Unassembled WGS sequence"/>
</dbReference>
<name>A0A2V4L313_AQUAC</name>
<feature type="compositionally biased region" description="Acidic residues" evidence="1">
    <location>
        <begin position="140"/>
        <end position="157"/>
    </location>
</feature>
<dbReference type="AlphaFoldDB" id="A0A2V4L313"/>
<dbReference type="Pfam" id="PF14258">
    <property type="entry name" value="DUF4350"/>
    <property type="match status" value="1"/>
</dbReference>
<gene>
    <name evidence="3" type="ORF">DMO17_05755</name>
</gene>
<comment type="caution">
    <text evidence="3">The sequence shown here is derived from an EMBL/GenBank/DDBJ whole genome shotgun (WGS) entry which is preliminary data.</text>
</comment>
<dbReference type="OrthoDB" id="6638317at2"/>
<feature type="domain" description="DUF4350" evidence="2">
    <location>
        <begin position="42"/>
        <end position="259"/>
    </location>
</feature>
<evidence type="ECO:0000259" key="2">
    <source>
        <dbReference type="Pfam" id="PF14258"/>
    </source>
</evidence>
<accession>A0A2V4L313</accession>
<proteinExistence type="predicted"/>
<evidence type="ECO:0000313" key="3">
    <source>
        <dbReference type="EMBL" id="PYC27249.1"/>
    </source>
</evidence>
<protein>
    <submittedName>
        <fullName evidence="3">DUF4350 domain-containing protein</fullName>
    </submittedName>
</protein>